<dbReference type="AlphaFoldDB" id="A0AAP0JG29"/>
<accession>A0AAP0JG29</accession>
<keyword evidence="3" id="KW-1185">Reference proteome</keyword>
<sequence length="109" mass="12628">MARAVARDRVRDPVECTDRDSDLVMHRGKDMDMFQLDWDFNVPVWAYGQPGTAEPETYSCYCHVWSDYYPLRERRVERESENGKRERGIDAGGRRARELANEELAADGG</sequence>
<reference evidence="2 3" key="1">
    <citation type="submission" date="2024-01" db="EMBL/GenBank/DDBJ databases">
        <title>Genome assemblies of Stephania.</title>
        <authorList>
            <person name="Yang L."/>
        </authorList>
    </citation>
    <scope>NUCLEOTIDE SEQUENCE [LARGE SCALE GENOMIC DNA]</scope>
    <source>
        <strain evidence="2">JXDWG</strain>
        <tissue evidence="2">Leaf</tissue>
    </source>
</reference>
<evidence type="ECO:0000313" key="3">
    <source>
        <dbReference type="Proteomes" id="UP001419268"/>
    </source>
</evidence>
<dbReference type="EMBL" id="JBBNAG010000005">
    <property type="protein sequence ID" value="KAK9133416.1"/>
    <property type="molecule type" value="Genomic_DNA"/>
</dbReference>
<proteinExistence type="predicted"/>
<feature type="region of interest" description="Disordered" evidence="1">
    <location>
        <begin position="76"/>
        <end position="109"/>
    </location>
</feature>
<gene>
    <name evidence="2" type="ORF">Scep_012944</name>
</gene>
<evidence type="ECO:0000256" key="1">
    <source>
        <dbReference type="SAM" id="MobiDB-lite"/>
    </source>
</evidence>
<organism evidence="2 3">
    <name type="scientific">Stephania cephalantha</name>
    <dbReference type="NCBI Taxonomy" id="152367"/>
    <lineage>
        <taxon>Eukaryota</taxon>
        <taxon>Viridiplantae</taxon>
        <taxon>Streptophyta</taxon>
        <taxon>Embryophyta</taxon>
        <taxon>Tracheophyta</taxon>
        <taxon>Spermatophyta</taxon>
        <taxon>Magnoliopsida</taxon>
        <taxon>Ranunculales</taxon>
        <taxon>Menispermaceae</taxon>
        <taxon>Menispermoideae</taxon>
        <taxon>Cissampelideae</taxon>
        <taxon>Stephania</taxon>
    </lineage>
</organism>
<comment type="caution">
    <text evidence="2">The sequence shown here is derived from an EMBL/GenBank/DDBJ whole genome shotgun (WGS) entry which is preliminary data.</text>
</comment>
<dbReference type="Proteomes" id="UP001419268">
    <property type="component" value="Unassembled WGS sequence"/>
</dbReference>
<feature type="compositionally biased region" description="Basic and acidic residues" evidence="1">
    <location>
        <begin position="76"/>
        <end position="100"/>
    </location>
</feature>
<protein>
    <submittedName>
        <fullName evidence="2">Uncharacterized protein</fullName>
    </submittedName>
</protein>
<evidence type="ECO:0000313" key="2">
    <source>
        <dbReference type="EMBL" id="KAK9133416.1"/>
    </source>
</evidence>
<name>A0AAP0JG29_9MAGN</name>